<dbReference type="Gene3D" id="3.30.2040.10">
    <property type="entry name" value="PSTPO5379-like domain"/>
    <property type="match status" value="1"/>
</dbReference>
<dbReference type="Proteomes" id="UP000216311">
    <property type="component" value="Unassembled WGS sequence"/>
</dbReference>
<dbReference type="EC" id="4.2.1.-" evidence="3"/>
<evidence type="ECO:0000256" key="2">
    <source>
        <dbReference type="ARBA" id="ARBA00023239"/>
    </source>
</evidence>
<evidence type="ECO:0000313" key="5">
    <source>
        <dbReference type="Proteomes" id="UP000216311"/>
    </source>
</evidence>
<dbReference type="PANTHER" id="PTHR32022">
    <property type="entry name" value="D-GLUTAMATE CYCLASE, MITOCHONDRIAL"/>
    <property type="match status" value="1"/>
</dbReference>
<evidence type="ECO:0000313" key="4">
    <source>
        <dbReference type="EMBL" id="OYO21011.1"/>
    </source>
</evidence>
<keyword evidence="2 3" id="KW-0456">Lyase</keyword>
<dbReference type="InterPro" id="IPR009906">
    <property type="entry name" value="D-Glu_cyclase"/>
</dbReference>
<evidence type="ECO:0000256" key="3">
    <source>
        <dbReference type="HAMAP-Rule" id="MF_01830"/>
    </source>
</evidence>
<comment type="similarity">
    <text evidence="1 3">Belongs to the D-glutamate cyclase family.</text>
</comment>
<gene>
    <name evidence="4" type="ORF">CGZ93_12485</name>
</gene>
<dbReference type="HAMAP" id="MF_01830">
    <property type="entry name" value="Hydro_lyase"/>
    <property type="match status" value="1"/>
</dbReference>
<keyword evidence="5" id="KW-1185">Reference proteome</keyword>
<reference evidence="4 5" key="1">
    <citation type="submission" date="2017-07" db="EMBL/GenBank/DDBJ databases">
        <title>Draft whole genome sequences of clinical Proprionibacteriaceae strains.</title>
        <authorList>
            <person name="Bernier A.-M."/>
            <person name="Bernard K."/>
            <person name="Domingo M.-C."/>
        </authorList>
    </citation>
    <scope>NUCLEOTIDE SEQUENCE [LARGE SCALE GENOMIC DNA]</scope>
    <source>
        <strain evidence="4 5">NML 130396</strain>
    </source>
</reference>
<dbReference type="EMBL" id="NMVQ01000023">
    <property type="protein sequence ID" value="OYO21011.1"/>
    <property type="molecule type" value="Genomic_DNA"/>
</dbReference>
<dbReference type="InterPro" id="IPR016938">
    <property type="entry name" value="UPF0317"/>
</dbReference>
<dbReference type="SUPFAM" id="SSF160920">
    <property type="entry name" value="PSTPO5379-like"/>
    <property type="match status" value="1"/>
</dbReference>
<sequence length="268" mass="29411">MTAQPAVDSGEALRWSPQHARQRARAGLCAPTTGWAYGFTQTNLVVVPQDWAYDLLLFCQRNPRPCPVLDVSDVGSPSTRLAPDADLRTDLPRYRVWRDGELVEEPTDITTHWRDDLVAFHIGCSFTFEQGLIETGIPLRHLEQGRNVSMYVTRRDCVPAGRLRGPLVVSMRPIPADRVSEAVQISGRTPQVHGAPVHVGSPETLLAGDLANPEFGDPVQAEPGDVPVFWACGVTPQAALMASRPPFAITHAPGHMFVTDLPERELQS</sequence>
<dbReference type="Gene3D" id="3.40.1640.10">
    <property type="entry name" value="PSTPO5379-like"/>
    <property type="match status" value="1"/>
</dbReference>
<dbReference type="RefSeq" id="WP_094364471.1">
    <property type="nucleotide sequence ID" value="NZ_NMVQ01000023.1"/>
</dbReference>
<dbReference type="GO" id="GO:0016829">
    <property type="term" value="F:lyase activity"/>
    <property type="evidence" value="ECO:0007669"/>
    <property type="project" value="UniProtKB-KW"/>
</dbReference>
<protein>
    <recommendedName>
        <fullName evidence="3">Putative hydro-lyase CGZ93_12485</fullName>
        <ecNumber evidence="3">4.2.1.-</ecNumber>
    </recommendedName>
</protein>
<dbReference type="InterPro" id="IPR038021">
    <property type="entry name" value="Putative_hydro-lyase"/>
</dbReference>
<dbReference type="OrthoDB" id="149585at2"/>
<dbReference type="Pfam" id="PF07286">
    <property type="entry name" value="D-Glu_cyclase"/>
    <property type="match status" value="1"/>
</dbReference>
<proteinExistence type="inferred from homology"/>
<dbReference type="NCBIfam" id="NF003969">
    <property type="entry name" value="PRK05463.1"/>
    <property type="match status" value="1"/>
</dbReference>
<dbReference type="FunFam" id="3.30.2040.10:FF:000001">
    <property type="entry name" value="D-glutamate cyclase, mitochondrial"/>
    <property type="match status" value="1"/>
</dbReference>
<dbReference type="AlphaFoldDB" id="A0A255GZG3"/>
<evidence type="ECO:0000256" key="1">
    <source>
        <dbReference type="ARBA" id="ARBA00007896"/>
    </source>
</evidence>
<dbReference type="PIRSF" id="PIRSF029755">
    <property type="entry name" value="UCP029755"/>
    <property type="match status" value="1"/>
</dbReference>
<accession>A0A255GZG3</accession>
<name>A0A255GZG3_9ACTN</name>
<comment type="caution">
    <text evidence="4">The sequence shown here is derived from an EMBL/GenBank/DDBJ whole genome shotgun (WGS) entry which is preliminary data.</text>
</comment>
<dbReference type="PANTHER" id="PTHR32022:SF10">
    <property type="entry name" value="D-GLUTAMATE CYCLASE, MITOCHONDRIAL"/>
    <property type="match status" value="1"/>
</dbReference>
<organism evidence="4 5">
    <name type="scientific">Enemella dayhoffiae</name>
    <dbReference type="NCBI Taxonomy" id="2016507"/>
    <lineage>
        <taxon>Bacteria</taxon>
        <taxon>Bacillati</taxon>
        <taxon>Actinomycetota</taxon>
        <taxon>Actinomycetes</taxon>
        <taxon>Propionibacteriales</taxon>
        <taxon>Propionibacteriaceae</taxon>
        <taxon>Enemella</taxon>
    </lineage>
</organism>